<gene>
    <name evidence="2" type="ORF">M0638_01555</name>
</gene>
<evidence type="ECO:0000313" key="2">
    <source>
        <dbReference type="EMBL" id="MCK8783066.1"/>
    </source>
</evidence>
<dbReference type="Proteomes" id="UP001139516">
    <property type="component" value="Unassembled WGS sequence"/>
</dbReference>
<reference evidence="2" key="1">
    <citation type="submission" date="2022-04" db="EMBL/GenBank/DDBJ databases">
        <title>Roseomonas acroporae sp. nov., isolated from coral Acropora digitifera.</title>
        <authorList>
            <person name="Sun H."/>
        </authorList>
    </citation>
    <scope>NUCLEOTIDE SEQUENCE</scope>
    <source>
        <strain evidence="2">NAR14</strain>
    </source>
</reference>
<comment type="caution">
    <text evidence="2">The sequence shown here is derived from an EMBL/GenBank/DDBJ whole genome shotgun (WGS) entry which is preliminary data.</text>
</comment>
<evidence type="ECO:0000256" key="1">
    <source>
        <dbReference type="ARBA" id="ARBA00008591"/>
    </source>
</evidence>
<dbReference type="InterPro" id="IPR018445">
    <property type="entry name" value="Put_Phosphate_transp_reg"/>
</dbReference>
<evidence type="ECO:0000313" key="3">
    <source>
        <dbReference type="Proteomes" id="UP001139516"/>
    </source>
</evidence>
<dbReference type="InterPro" id="IPR038078">
    <property type="entry name" value="PhoU-like_sf"/>
</dbReference>
<dbReference type="Gene3D" id="1.20.58.220">
    <property type="entry name" value="Phosphate transport system protein phou homolog 2, domain 2"/>
    <property type="match status" value="1"/>
</dbReference>
<sequence>MLSLFRRLLPREERFFDLFDRHARLITAAAESLSGMLQGGEAAQRHYRDVLEREDEADAITREVVQAVRRTFVTPFDRGDIQALISHMDDAVDQMKKTAKAIALFETREFEEGMGRMGDAIVRCAHLTQEVVPMLGRIGPNAARINALCEQIRQIEGEADDVHDSGVTALFRRCRAQGDAMGYIAANEVFDQLERVVDRFDDLANAIEGIVIEHV</sequence>
<dbReference type="EMBL" id="JALPRX010000006">
    <property type="protein sequence ID" value="MCK8783066.1"/>
    <property type="molecule type" value="Genomic_DNA"/>
</dbReference>
<dbReference type="Pfam" id="PF01865">
    <property type="entry name" value="PhoU_div"/>
    <property type="match status" value="1"/>
</dbReference>
<dbReference type="InterPro" id="IPR052912">
    <property type="entry name" value="UPF0111_domain"/>
</dbReference>
<dbReference type="PANTHER" id="PTHR37298">
    <property type="entry name" value="UPF0111 PROTEIN YKAA"/>
    <property type="match status" value="1"/>
</dbReference>
<dbReference type="PANTHER" id="PTHR37298:SF1">
    <property type="entry name" value="UPF0111 PROTEIN YKAA"/>
    <property type="match status" value="1"/>
</dbReference>
<dbReference type="RefSeq" id="WP_248665189.1">
    <property type="nucleotide sequence ID" value="NZ_JALPRX010000006.1"/>
</dbReference>
<keyword evidence="3" id="KW-1185">Reference proteome</keyword>
<comment type="similarity">
    <text evidence="1">Belongs to the UPF0111 family.</text>
</comment>
<accession>A0A9X1Y3U5</accession>
<protein>
    <submittedName>
        <fullName evidence="2">DUF47 family protein</fullName>
    </submittedName>
</protein>
<proteinExistence type="inferred from homology"/>
<organism evidence="2 3">
    <name type="scientific">Roseomonas acroporae</name>
    <dbReference type="NCBI Taxonomy" id="2937791"/>
    <lineage>
        <taxon>Bacteria</taxon>
        <taxon>Pseudomonadati</taxon>
        <taxon>Pseudomonadota</taxon>
        <taxon>Alphaproteobacteria</taxon>
        <taxon>Acetobacterales</taxon>
        <taxon>Roseomonadaceae</taxon>
        <taxon>Roseomonas</taxon>
    </lineage>
</organism>
<dbReference type="AlphaFoldDB" id="A0A9X1Y3U5"/>
<name>A0A9X1Y3U5_9PROT</name>